<accession>A0A0F9WAP2</accession>
<dbReference type="AlphaFoldDB" id="A0A0F9WAP2"/>
<protein>
    <submittedName>
        <fullName evidence="1">Uncharacterized protein</fullName>
    </submittedName>
</protein>
<comment type="caution">
    <text evidence="1">The sequence shown here is derived from an EMBL/GenBank/DDBJ whole genome shotgun (WGS) entry which is preliminary data.</text>
</comment>
<name>A0A0F9WAP2_9ZZZZ</name>
<sequence length="112" mass="13861">MYTIKLRIIDIRDIKNFFTRVFDRIKFILSRPKYCVGVTFTAFEEEHTVTSIERDWKYNAWYYTVNNSESEYSESLVYFYLNYDKLDYYLVDYPRKKAARTKLPLKIYYFPF</sequence>
<dbReference type="EMBL" id="LAZR01000195">
    <property type="protein sequence ID" value="KKN82776.1"/>
    <property type="molecule type" value="Genomic_DNA"/>
</dbReference>
<proteinExistence type="predicted"/>
<evidence type="ECO:0000313" key="1">
    <source>
        <dbReference type="EMBL" id="KKN82776.1"/>
    </source>
</evidence>
<organism evidence="1">
    <name type="scientific">marine sediment metagenome</name>
    <dbReference type="NCBI Taxonomy" id="412755"/>
    <lineage>
        <taxon>unclassified sequences</taxon>
        <taxon>metagenomes</taxon>
        <taxon>ecological metagenomes</taxon>
    </lineage>
</organism>
<reference evidence="1" key="1">
    <citation type="journal article" date="2015" name="Nature">
        <title>Complex archaea that bridge the gap between prokaryotes and eukaryotes.</title>
        <authorList>
            <person name="Spang A."/>
            <person name="Saw J.H."/>
            <person name="Jorgensen S.L."/>
            <person name="Zaremba-Niedzwiedzka K."/>
            <person name="Martijn J."/>
            <person name="Lind A.E."/>
            <person name="van Eijk R."/>
            <person name="Schleper C."/>
            <person name="Guy L."/>
            <person name="Ettema T.J."/>
        </authorList>
    </citation>
    <scope>NUCLEOTIDE SEQUENCE</scope>
</reference>
<gene>
    <name evidence="1" type="ORF">LCGC14_0306000</name>
</gene>